<dbReference type="EC" id="6.2.1.22" evidence="6 8"/>
<accession>A0AAC8ZAJ7</accession>
<dbReference type="InterPro" id="IPR005216">
    <property type="entry name" value="Citrate_lyase_ligase"/>
</dbReference>
<dbReference type="OMA" id="LAYERHH"/>
<evidence type="ECO:0000256" key="4">
    <source>
        <dbReference type="ARBA" id="ARBA00051405"/>
    </source>
</evidence>
<dbReference type="SUPFAM" id="SSF55729">
    <property type="entry name" value="Acyl-CoA N-acyltransferases (Nat)"/>
    <property type="match status" value="1"/>
</dbReference>
<dbReference type="GO" id="GO:0016747">
    <property type="term" value="F:acyltransferase activity, transferring groups other than amino-acyl groups"/>
    <property type="evidence" value="ECO:0007669"/>
    <property type="project" value="InterPro"/>
</dbReference>
<comment type="catalytic activity">
    <reaction evidence="4 8">
        <text>holo-[citrate lyase ACP] + acetate + ATP = acetyl-[citrate lyase ACP] + AMP + diphosphate</text>
        <dbReference type="Rhea" id="RHEA:23788"/>
        <dbReference type="Rhea" id="RHEA-COMP:10158"/>
        <dbReference type="Rhea" id="RHEA-COMP:13710"/>
        <dbReference type="ChEBI" id="CHEBI:30089"/>
        <dbReference type="ChEBI" id="CHEBI:30616"/>
        <dbReference type="ChEBI" id="CHEBI:33019"/>
        <dbReference type="ChEBI" id="CHEBI:82683"/>
        <dbReference type="ChEBI" id="CHEBI:137976"/>
        <dbReference type="ChEBI" id="CHEBI:456215"/>
        <dbReference type="EC" id="6.2.1.22"/>
    </reaction>
</comment>
<dbReference type="InterPro" id="IPR004821">
    <property type="entry name" value="Cyt_trans-like"/>
</dbReference>
<keyword evidence="1 8" id="KW-0436">Ligase</keyword>
<dbReference type="SMART" id="SM00764">
    <property type="entry name" value="Citrate_ly_lig"/>
    <property type="match status" value="1"/>
</dbReference>
<evidence type="ECO:0000256" key="5">
    <source>
        <dbReference type="ARBA" id="ARBA00058086"/>
    </source>
</evidence>
<protein>
    <recommendedName>
        <fullName evidence="7 8">[Citrate [pro-3S]-lyase] ligase</fullName>
        <ecNumber evidence="6 8">6.2.1.22</ecNumber>
    </recommendedName>
</protein>
<dbReference type="PANTHER" id="PTHR40599">
    <property type="entry name" value="[CITRATE [PRO-3S]-LYASE] LIGASE"/>
    <property type="match status" value="1"/>
</dbReference>
<dbReference type="GO" id="GO:0008771">
    <property type="term" value="F:[citrate (pro-3S)-lyase] ligase activity"/>
    <property type="evidence" value="ECO:0007669"/>
    <property type="project" value="UniProtKB-EC"/>
</dbReference>
<evidence type="ECO:0000256" key="7">
    <source>
        <dbReference type="ARBA" id="ARBA00068968"/>
    </source>
</evidence>
<evidence type="ECO:0000256" key="1">
    <source>
        <dbReference type="ARBA" id="ARBA00022598"/>
    </source>
</evidence>
<gene>
    <name evidence="10" type="ORF">RZ57_04955</name>
</gene>
<dbReference type="Proteomes" id="UP000060132">
    <property type="component" value="Chromosome"/>
</dbReference>
<evidence type="ECO:0000256" key="3">
    <source>
        <dbReference type="ARBA" id="ARBA00022840"/>
    </source>
</evidence>
<dbReference type="NCBIfam" id="TIGR00125">
    <property type="entry name" value="cyt_tran_rel"/>
    <property type="match status" value="1"/>
</dbReference>
<dbReference type="CDD" id="cd02169">
    <property type="entry name" value="Citrate_lyase_ligase"/>
    <property type="match status" value="1"/>
</dbReference>
<organism evidence="10 11">
    <name type="scientific">Haemophilus ducreyi</name>
    <dbReference type="NCBI Taxonomy" id="730"/>
    <lineage>
        <taxon>Bacteria</taxon>
        <taxon>Pseudomonadati</taxon>
        <taxon>Pseudomonadota</taxon>
        <taxon>Gammaproteobacteria</taxon>
        <taxon>Pasteurellales</taxon>
        <taxon>Pasteurellaceae</taxon>
        <taxon>Haemophilus</taxon>
    </lineage>
</organism>
<dbReference type="PROSITE" id="PS51186">
    <property type="entry name" value="GNAT"/>
    <property type="match status" value="1"/>
</dbReference>
<dbReference type="FunFam" id="3.40.50.620:FF:000071">
    <property type="entry name" value="[Citrate [pro-3S]-lyase] ligase"/>
    <property type="match status" value="1"/>
</dbReference>
<dbReference type="Gene3D" id="3.40.630.30">
    <property type="match status" value="1"/>
</dbReference>
<dbReference type="GO" id="GO:0005524">
    <property type="term" value="F:ATP binding"/>
    <property type="evidence" value="ECO:0007669"/>
    <property type="project" value="UniProtKB-UniRule"/>
</dbReference>
<evidence type="ECO:0000256" key="6">
    <source>
        <dbReference type="ARBA" id="ARBA00066591"/>
    </source>
</evidence>
<evidence type="ECO:0000313" key="10">
    <source>
        <dbReference type="EMBL" id="AKO32503.1"/>
    </source>
</evidence>
<comment type="function">
    <text evidence="5 8">Acetylation of prosthetic group (2-(5''-phosphoribosyl)-3'-dephosphocoenzyme-A) of the gamma subunit of citrate lyase.</text>
</comment>
<dbReference type="InterPro" id="IPR013166">
    <property type="entry name" value="Citrate_lyase_ligase_C"/>
</dbReference>
<evidence type="ECO:0000256" key="8">
    <source>
        <dbReference type="PIRNR" id="PIRNR005751"/>
    </source>
</evidence>
<dbReference type="Gene3D" id="3.40.50.620">
    <property type="entry name" value="HUPs"/>
    <property type="match status" value="1"/>
</dbReference>
<dbReference type="AlphaFoldDB" id="A0AAC8ZAJ7"/>
<dbReference type="InterPro" id="IPR000182">
    <property type="entry name" value="GNAT_dom"/>
</dbReference>
<evidence type="ECO:0000313" key="11">
    <source>
        <dbReference type="Proteomes" id="UP000060132"/>
    </source>
</evidence>
<dbReference type="PANTHER" id="PTHR40599:SF2">
    <property type="entry name" value="[CITRATE [PRO-3S]-LYASE] LIGASE"/>
    <property type="match status" value="1"/>
</dbReference>
<dbReference type="InterPro" id="IPR014729">
    <property type="entry name" value="Rossmann-like_a/b/a_fold"/>
</dbReference>
<feature type="domain" description="N-acetyltransferase" evidence="9">
    <location>
        <begin position="1"/>
        <end position="125"/>
    </location>
</feature>
<sequence>MQFERVSIHNHKKMLAVCEFLTKNDLRLDKQVELFIVVYNDTDNIIACGGLAQNIIKCVAISDVYRGEGIALQLVTELVNVAYEFGRSELFIFTKPEYALLFKSCGFYPISTAYPYVVLLENSATRLQKQCLTWQKQAVVATKVGATVMNANPFTLGHRYLIEQALAQCDHLHLFVVEEEASQFCYQERFALVQHGIADLSNITLHPSSQYIISRATFPDYFLKDSHIVDAAYLELDLRLFRQHIAPALAITHRFIGTEPFCPVTAEYNRKMHYWLQQAVMEADAINVVEIERKKVSNQAISASTVRQLFSERKWQQLLSMVPITTFNFLQKIANEPG</sequence>
<dbReference type="InterPro" id="IPR016181">
    <property type="entry name" value="Acyl_CoA_acyltransferase"/>
</dbReference>
<name>A0AAC8ZAJ7_HAEDC</name>
<proteinExistence type="predicted"/>
<dbReference type="Pfam" id="PF08218">
    <property type="entry name" value="Citrate_ly_lig"/>
    <property type="match status" value="1"/>
</dbReference>
<dbReference type="SUPFAM" id="SSF52374">
    <property type="entry name" value="Nucleotidylyl transferase"/>
    <property type="match status" value="1"/>
</dbReference>
<dbReference type="EMBL" id="CP011219">
    <property type="protein sequence ID" value="AKO32503.1"/>
    <property type="molecule type" value="Genomic_DNA"/>
</dbReference>
<dbReference type="PIRSF" id="PIRSF005751">
    <property type="entry name" value="Acet_citr_lig"/>
    <property type="match status" value="1"/>
</dbReference>
<dbReference type="RefSeq" id="WP_010945125.1">
    <property type="nucleotide sequence ID" value="NZ_CP011218.1"/>
</dbReference>
<keyword evidence="3 8" id="KW-0067">ATP-binding</keyword>
<evidence type="ECO:0000259" key="9">
    <source>
        <dbReference type="PROSITE" id="PS51186"/>
    </source>
</evidence>
<dbReference type="NCBIfam" id="TIGR00124">
    <property type="entry name" value="cit_ly_ligase"/>
    <property type="match status" value="1"/>
</dbReference>
<keyword evidence="2 8" id="KW-0547">Nucleotide-binding</keyword>
<evidence type="ECO:0000256" key="2">
    <source>
        <dbReference type="ARBA" id="ARBA00022741"/>
    </source>
</evidence>
<reference evidence="10 11" key="1">
    <citation type="journal article" date="2015" name="PLoS Negl. Trop. Dis.">
        <title>Haemophilus ducreyi Cutaneous Ulcer Strains Are Nearly Identical to Class I Genital Ulcer Strains.</title>
        <authorList>
            <person name="Gangaiah D."/>
            <person name="Webb K.M."/>
            <person name="Humphreys T.L."/>
            <person name="Fortney K.R."/>
            <person name="Toh E."/>
            <person name="Tai A."/>
            <person name="Katz S.S."/>
            <person name="Pillay A."/>
            <person name="Chen C.Y."/>
            <person name="Roberts S.A."/>
            <person name="Munson R.S.Jr."/>
            <person name="Spinola S.M."/>
        </authorList>
    </citation>
    <scope>NUCLEOTIDE SEQUENCE [LARGE SCALE GENOMIC DNA]</scope>
    <source>
        <strain evidence="11">CLU2</strain>
    </source>
</reference>